<dbReference type="HAMAP" id="MF_01010">
    <property type="entry name" value="23SrRNA_methyltr_RlmD"/>
    <property type="match status" value="1"/>
</dbReference>
<dbReference type="GO" id="GO:0051539">
    <property type="term" value="F:4 iron, 4 sulfur cluster binding"/>
    <property type="evidence" value="ECO:0007669"/>
    <property type="project" value="UniProtKB-KW"/>
</dbReference>
<keyword evidence="8 11" id="KW-0411">Iron-sulfur</keyword>
<keyword evidence="6 11" id="KW-0479">Metal-binding</keyword>
<evidence type="ECO:0000256" key="8">
    <source>
        <dbReference type="ARBA" id="ARBA00023014"/>
    </source>
</evidence>
<dbReference type="InterPro" id="IPR030391">
    <property type="entry name" value="MeTrfase_TrmA_CS"/>
</dbReference>
<proteinExistence type="inferred from homology"/>
<dbReference type="SUPFAM" id="SSF53335">
    <property type="entry name" value="S-adenosyl-L-methionine-dependent methyltransferases"/>
    <property type="match status" value="1"/>
</dbReference>
<dbReference type="RefSeq" id="WP_081849864.1">
    <property type="nucleotide sequence ID" value="NZ_JMQN01000057.1"/>
</dbReference>
<organism evidence="16 17">
    <name type="scientific">Marinobacterium lacunae</name>
    <dbReference type="NCBI Taxonomy" id="1232683"/>
    <lineage>
        <taxon>Bacteria</taxon>
        <taxon>Pseudomonadati</taxon>
        <taxon>Pseudomonadota</taxon>
        <taxon>Gammaproteobacteria</taxon>
        <taxon>Oceanospirillales</taxon>
        <taxon>Oceanospirillaceae</taxon>
        <taxon>Marinobacterium</taxon>
    </lineage>
</organism>
<dbReference type="PATRIC" id="fig|1232683.4.peg.3642"/>
<evidence type="ECO:0000256" key="10">
    <source>
        <dbReference type="ARBA" id="ARBA00059995"/>
    </source>
</evidence>
<evidence type="ECO:0000256" key="11">
    <source>
        <dbReference type="HAMAP-Rule" id="MF_01010"/>
    </source>
</evidence>
<dbReference type="NCBIfam" id="TIGR00479">
    <property type="entry name" value="rumA"/>
    <property type="match status" value="1"/>
</dbReference>
<feature type="binding site" evidence="11">
    <location>
        <position position="96"/>
    </location>
    <ligand>
        <name>[4Fe-4S] cluster</name>
        <dbReference type="ChEBI" id="CHEBI:49883"/>
    </ligand>
</feature>
<feature type="binding site" evidence="11 12">
    <location>
        <position position="331"/>
    </location>
    <ligand>
        <name>S-adenosyl-L-methionine</name>
        <dbReference type="ChEBI" id="CHEBI:59789"/>
    </ligand>
</feature>
<dbReference type="EMBL" id="JMQN01000057">
    <property type="protein sequence ID" value="KEA62040.1"/>
    <property type="molecule type" value="Genomic_DNA"/>
</dbReference>
<dbReference type="eggNOG" id="COG2265">
    <property type="taxonomic scope" value="Bacteria"/>
</dbReference>
<feature type="binding site" evidence="11">
    <location>
        <position position="174"/>
    </location>
    <ligand>
        <name>[4Fe-4S] cluster</name>
        <dbReference type="ChEBI" id="CHEBI:49883"/>
    </ligand>
</feature>
<evidence type="ECO:0000313" key="16">
    <source>
        <dbReference type="EMBL" id="KEA62040.1"/>
    </source>
</evidence>
<dbReference type="EC" id="2.1.1.190" evidence="11"/>
<evidence type="ECO:0000256" key="2">
    <source>
        <dbReference type="ARBA" id="ARBA00022552"/>
    </source>
</evidence>
<protein>
    <recommendedName>
        <fullName evidence="11">23S rRNA (uracil(1939)-C(5))-methyltransferase RlmD</fullName>
        <ecNumber evidence="11">2.1.1.190</ecNumber>
    </recommendedName>
    <alternativeName>
        <fullName evidence="11">23S rRNA(m5U1939)-methyltransferase</fullName>
    </alternativeName>
</protein>
<evidence type="ECO:0000313" key="17">
    <source>
        <dbReference type="Proteomes" id="UP000028252"/>
    </source>
</evidence>
<evidence type="ECO:0000256" key="12">
    <source>
        <dbReference type="PROSITE-ProRule" id="PRU01024"/>
    </source>
</evidence>
<comment type="caution">
    <text evidence="16">The sequence shown here is derived from an EMBL/GenBank/DDBJ whole genome shotgun (WGS) entry which is preliminary data.</text>
</comment>
<dbReference type="InterPro" id="IPR030390">
    <property type="entry name" value="MeTrfase_TrmA_AS"/>
</dbReference>
<keyword evidence="5 11" id="KW-0949">S-adenosyl-L-methionine</keyword>
<comment type="similarity">
    <text evidence="11">Belongs to the class I-like SAM-binding methyltransferase superfamily. RNA M5U methyltransferase family. RlmD subfamily.</text>
</comment>
<keyword evidence="3 11" id="KW-0489">Methyltransferase</keyword>
<dbReference type="OrthoDB" id="9804590at2"/>
<feature type="binding site" evidence="11 12">
    <location>
        <position position="281"/>
    </location>
    <ligand>
        <name>S-adenosyl-L-methionine</name>
        <dbReference type="ChEBI" id="CHEBI:59789"/>
    </ligand>
</feature>
<dbReference type="PROSITE" id="PS01231">
    <property type="entry name" value="TRMA_2"/>
    <property type="match status" value="1"/>
</dbReference>
<dbReference type="InterPro" id="IPR029063">
    <property type="entry name" value="SAM-dependent_MTases_sf"/>
</dbReference>
<evidence type="ECO:0000256" key="1">
    <source>
        <dbReference type="ARBA" id="ARBA00022485"/>
    </source>
</evidence>
<dbReference type="STRING" id="1232683.ADIMK_3701"/>
<dbReference type="CDD" id="cd02440">
    <property type="entry name" value="AdoMet_MTases"/>
    <property type="match status" value="1"/>
</dbReference>
<dbReference type="NCBIfam" id="NF009639">
    <property type="entry name" value="PRK13168.1"/>
    <property type="match status" value="1"/>
</dbReference>
<evidence type="ECO:0000256" key="9">
    <source>
        <dbReference type="ARBA" id="ARBA00052756"/>
    </source>
</evidence>
<dbReference type="PANTHER" id="PTHR11061">
    <property type="entry name" value="RNA M5U METHYLTRANSFERASE"/>
    <property type="match status" value="1"/>
</dbReference>
<dbReference type="AlphaFoldDB" id="A0A081FU35"/>
<evidence type="ECO:0000256" key="4">
    <source>
        <dbReference type="ARBA" id="ARBA00022679"/>
    </source>
</evidence>
<dbReference type="FunFam" id="3.40.50.150:FF:000009">
    <property type="entry name" value="23S rRNA (Uracil(1939)-C(5))-methyltransferase RlmD"/>
    <property type="match status" value="1"/>
</dbReference>
<dbReference type="GO" id="GO:0070041">
    <property type="term" value="F:rRNA (uridine-C5-)-methyltransferase activity"/>
    <property type="evidence" value="ECO:0007669"/>
    <property type="project" value="UniProtKB-UniRule"/>
</dbReference>
<feature type="binding site" evidence="11">
    <location>
        <position position="358"/>
    </location>
    <ligand>
        <name>S-adenosyl-L-methionine</name>
        <dbReference type="ChEBI" id="CHEBI:59789"/>
    </ligand>
</feature>
<keyword evidence="4 11" id="KW-0808">Transferase</keyword>
<dbReference type="PANTHER" id="PTHR11061:SF49">
    <property type="entry name" value="23S RRNA (URACIL(1939)-C(5))-METHYLTRANSFERASE RLMD"/>
    <property type="match status" value="1"/>
</dbReference>
<dbReference type="Pfam" id="PF01938">
    <property type="entry name" value="TRAM"/>
    <property type="match status" value="1"/>
</dbReference>
<feature type="region of interest" description="Disordered" evidence="14">
    <location>
        <begin position="1"/>
        <end position="20"/>
    </location>
</feature>
<dbReference type="PROSITE" id="PS50926">
    <property type="entry name" value="TRAM"/>
    <property type="match status" value="1"/>
</dbReference>
<keyword evidence="17" id="KW-1185">Reference proteome</keyword>
<dbReference type="InterPro" id="IPR010280">
    <property type="entry name" value="U5_MeTrfase_fam"/>
</dbReference>
<feature type="active site" evidence="13">
    <location>
        <position position="409"/>
    </location>
</feature>
<gene>
    <name evidence="11" type="primary">rlmD</name>
    <name evidence="16" type="ORF">ADIMK_3701</name>
</gene>
<feature type="binding site" evidence="11">
    <location>
        <position position="87"/>
    </location>
    <ligand>
        <name>[4Fe-4S] cluster</name>
        <dbReference type="ChEBI" id="CHEBI:49883"/>
    </ligand>
</feature>
<evidence type="ECO:0000256" key="6">
    <source>
        <dbReference type="ARBA" id="ARBA00022723"/>
    </source>
</evidence>
<dbReference type="InterPro" id="IPR012340">
    <property type="entry name" value="NA-bd_OB-fold"/>
</dbReference>
<feature type="binding site" evidence="11 12">
    <location>
        <position position="310"/>
    </location>
    <ligand>
        <name>S-adenosyl-L-methionine</name>
        <dbReference type="ChEBI" id="CHEBI:59789"/>
    </ligand>
</feature>
<dbReference type="GO" id="GO:0005506">
    <property type="term" value="F:iron ion binding"/>
    <property type="evidence" value="ECO:0007669"/>
    <property type="project" value="UniProtKB-UniRule"/>
</dbReference>
<dbReference type="GO" id="GO:0003723">
    <property type="term" value="F:RNA binding"/>
    <property type="evidence" value="ECO:0007669"/>
    <property type="project" value="InterPro"/>
</dbReference>
<sequence length="451" mass="50184">MSRKRVRFGGPVRQSATATPSQLEVDVQDLSLEGRGVARPEGKTLFVSGALPGERVLARIVNRHKRFDEAEALEIISASPERQIPPCRYVDRCGGCQLQHLNAEAQIQYKEKLVLDQLKRFAHIEPELIDTALHSPEFGYRRSARIGVNQRADGELLIGFRRQNSNKLINIDHCPVLEPRINELLAALGSLLREAGNLKHLTHIDISCGDASGALTLRITRALNDTLVADIQTICNRLGFKLFLQSNRETLEEIPTSAPELSYSLGAQGPELRFAPGDFLQVNAHINRQMVSRALAWLSPQADERVLDLFCGLGNFTLPLATHAHEVVGVEGSAEMVERTKSNAASNALQNISVYKSDLSQDIRDTLWYQQASRKEFDLIVLDPPRAGAEECVRQLRNYGARAVLYIACNPASLVRDAQLLVEAGYRMTRFSVMDMFPHTAHVESMALFEC</sequence>
<feature type="binding site" evidence="11">
    <location>
        <position position="315"/>
    </location>
    <ligand>
        <name>S-adenosyl-L-methionine</name>
        <dbReference type="ChEBI" id="CHEBI:59789"/>
    </ligand>
</feature>
<keyword evidence="7 11" id="KW-0408">Iron</keyword>
<dbReference type="PROSITE" id="PS51687">
    <property type="entry name" value="SAM_MT_RNA_M5U"/>
    <property type="match status" value="1"/>
</dbReference>
<reference evidence="16" key="1">
    <citation type="submission" date="2014-04" db="EMBL/GenBank/DDBJ databases">
        <title>Marinobacterium kochiensis sp. nov., isolated from sediment sample collected from Kochi backwaters in Kerala, India.</title>
        <authorList>
            <person name="Singh A."/>
            <person name="Pinnaka A.K."/>
        </authorList>
    </citation>
    <scope>NUCLEOTIDE SEQUENCE [LARGE SCALE GENOMIC DNA]</scope>
    <source>
        <strain evidence="16">AK27</strain>
    </source>
</reference>
<dbReference type="Gene3D" id="3.40.50.150">
    <property type="entry name" value="Vaccinia Virus protein VP39"/>
    <property type="match status" value="1"/>
</dbReference>
<dbReference type="PROSITE" id="PS01230">
    <property type="entry name" value="TRMA_1"/>
    <property type="match status" value="1"/>
</dbReference>
<dbReference type="InterPro" id="IPR002792">
    <property type="entry name" value="TRAM_dom"/>
</dbReference>
<dbReference type="GO" id="GO:0070475">
    <property type="term" value="P:rRNA base methylation"/>
    <property type="evidence" value="ECO:0007669"/>
    <property type="project" value="TreeGrafter"/>
</dbReference>
<name>A0A081FU35_9GAMM</name>
<feature type="domain" description="TRAM" evidence="15">
    <location>
        <begin position="14"/>
        <end position="74"/>
    </location>
</feature>
<accession>A0A081FU35</accession>
<evidence type="ECO:0000259" key="15">
    <source>
        <dbReference type="PROSITE" id="PS50926"/>
    </source>
</evidence>
<dbReference type="Pfam" id="PF05958">
    <property type="entry name" value="tRNA_U5-meth_tr"/>
    <property type="match status" value="1"/>
</dbReference>
<keyword evidence="2 11" id="KW-0698">rRNA processing</keyword>
<dbReference type="Proteomes" id="UP000028252">
    <property type="component" value="Unassembled WGS sequence"/>
</dbReference>
<evidence type="ECO:0000256" key="14">
    <source>
        <dbReference type="SAM" id="MobiDB-lite"/>
    </source>
</evidence>
<dbReference type="Gene3D" id="2.40.50.1070">
    <property type="match status" value="1"/>
</dbReference>
<comment type="function">
    <text evidence="10 11">Catalyzes the formation of 5-methyl-uridine at position 1939 (m5U1939) in 23S rRNA.</text>
</comment>
<comment type="catalytic activity">
    <reaction evidence="9 11">
        <text>uridine(1939) in 23S rRNA + S-adenosyl-L-methionine = 5-methyluridine(1939) in 23S rRNA + S-adenosyl-L-homocysteine + H(+)</text>
        <dbReference type="Rhea" id="RHEA:42908"/>
        <dbReference type="Rhea" id="RHEA-COMP:10278"/>
        <dbReference type="Rhea" id="RHEA-COMP:10279"/>
        <dbReference type="ChEBI" id="CHEBI:15378"/>
        <dbReference type="ChEBI" id="CHEBI:57856"/>
        <dbReference type="ChEBI" id="CHEBI:59789"/>
        <dbReference type="ChEBI" id="CHEBI:65315"/>
        <dbReference type="ChEBI" id="CHEBI:74447"/>
        <dbReference type="EC" id="2.1.1.190"/>
    </reaction>
</comment>
<evidence type="ECO:0000256" key="7">
    <source>
        <dbReference type="ARBA" id="ARBA00023004"/>
    </source>
</evidence>
<evidence type="ECO:0000256" key="3">
    <source>
        <dbReference type="ARBA" id="ARBA00022603"/>
    </source>
</evidence>
<evidence type="ECO:0000256" key="13">
    <source>
        <dbReference type="PROSITE-ProRule" id="PRU10015"/>
    </source>
</evidence>
<dbReference type="SUPFAM" id="SSF50249">
    <property type="entry name" value="Nucleic acid-binding proteins"/>
    <property type="match status" value="1"/>
</dbReference>
<dbReference type="InterPro" id="IPR001566">
    <property type="entry name" value="23S_rRNA_MeTrfase_RlmD"/>
</dbReference>
<feature type="active site" description="Nucleophile" evidence="11 12">
    <location>
        <position position="409"/>
    </location>
</feature>
<dbReference type="Gene3D" id="2.40.50.140">
    <property type="entry name" value="Nucleic acid-binding proteins"/>
    <property type="match status" value="1"/>
</dbReference>
<keyword evidence="1 11" id="KW-0004">4Fe-4S</keyword>
<feature type="binding site" evidence="11 12">
    <location>
        <position position="383"/>
    </location>
    <ligand>
        <name>S-adenosyl-L-methionine</name>
        <dbReference type="ChEBI" id="CHEBI:59789"/>
    </ligand>
</feature>
<evidence type="ECO:0000256" key="5">
    <source>
        <dbReference type="ARBA" id="ARBA00022691"/>
    </source>
</evidence>
<feature type="binding site" evidence="11">
    <location>
        <position position="93"/>
    </location>
    <ligand>
        <name>[4Fe-4S] cluster</name>
        <dbReference type="ChEBI" id="CHEBI:49883"/>
    </ligand>
</feature>